<evidence type="ECO:0000313" key="2">
    <source>
        <dbReference type="EMBL" id="AMP41628.1"/>
    </source>
</evidence>
<dbReference type="SUPFAM" id="SSF53067">
    <property type="entry name" value="Actin-like ATPase domain"/>
    <property type="match status" value="1"/>
</dbReference>
<protein>
    <submittedName>
        <fullName evidence="2">Magnetosome protein Mad28</fullName>
    </submittedName>
</protein>
<proteinExistence type="predicted"/>
<feature type="region of interest" description="Disordered" evidence="1">
    <location>
        <begin position="23"/>
        <end position="104"/>
    </location>
</feature>
<dbReference type="Pfam" id="PF25216">
    <property type="entry name" value="Volactin"/>
    <property type="match status" value="1"/>
</dbReference>
<organism evidence="2">
    <name type="scientific">uncultured Nitrospirota bacterium</name>
    <dbReference type="NCBI Taxonomy" id="170969"/>
    <lineage>
        <taxon>Bacteria</taxon>
        <taxon>Pseudomonadati</taxon>
        <taxon>Nitrospirota</taxon>
        <taxon>environmental samples</taxon>
    </lineage>
</organism>
<name>A0A142BU40_9BACT</name>
<dbReference type="Gene3D" id="3.30.420.40">
    <property type="match status" value="1"/>
</dbReference>
<sequence>MADEFSKFQDELKMLRDRIKEMEAGKQAAPVREERPVTAQAPVYVPREEPPMAPPQQREATPERPVTPERPATSERSATSERTPMPEPARPVSTDAEGPKGPVGLDLGTSNIVMAQNKGGDLYIAKQLNAFFPVVQSKFTKKILTQNNVLFVEKNKLYYVIGYSAEGFANMFNENTRRPMEKGLLSSKEDDGITIIQSIIGTIVKRPKNFGEYICFSIPGIPVDNPAFVAGYESIIKMYLAGLGYTPLSINEALAIVMEELGDDNFTGVGISMGGGMCNVCLSYLSVPVITFSIQRGGDYIDAMVSREIGEPATKVKVTKEEALDLSALPRNRMETLLHVYYMDLINTLVDNLKHVISSSENIPKISAPIPIVLSGGTAMPKGFKDRFDTHLRMINMPIDISEVRLAKDPLNTTAKGALKMAMTAET</sequence>
<reference evidence="2" key="1">
    <citation type="submission" date="2015-12" db="EMBL/GenBank/DDBJ databases">
        <authorList>
            <person name="Shamseldin A."/>
            <person name="Moawad H."/>
            <person name="Abd El-Rahim W.M."/>
            <person name="Sadowsky M.J."/>
        </authorList>
    </citation>
    <scope>NUCLEOTIDE SEQUENCE</scope>
</reference>
<dbReference type="InterPro" id="IPR043129">
    <property type="entry name" value="ATPase_NBD"/>
</dbReference>
<dbReference type="AlphaFoldDB" id="A0A142BU40"/>
<evidence type="ECO:0000256" key="1">
    <source>
        <dbReference type="SAM" id="MobiDB-lite"/>
    </source>
</evidence>
<dbReference type="EMBL" id="KU221507">
    <property type="protein sequence ID" value="AMP41628.1"/>
    <property type="molecule type" value="Genomic_DNA"/>
</dbReference>
<dbReference type="InterPro" id="IPR057363">
    <property type="entry name" value="Volactin"/>
</dbReference>
<accession>A0A142BU40</accession>